<dbReference type="Proteomes" id="UP000274920">
    <property type="component" value="Unassembled WGS sequence"/>
</dbReference>
<dbReference type="GO" id="GO:0016787">
    <property type="term" value="F:hydrolase activity"/>
    <property type="evidence" value="ECO:0007669"/>
    <property type="project" value="UniProtKB-KW"/>
</dbReference>
<gene>
    <name evidence="1" type="ORF">EBB54_06570</name>
</gene>
<sequence>MRLTKKERSEIRKHLRGLNLTEEAQLMKRFIQHGRISTYEHVLSVTRFSFYLNRRLHLGASDSELVRGAFLHDFYLYDWHISDSHERLHGFHHPSVALKNAMRLYTLSPVEQNIIQSHMWPLTLFSLPKCRAAVIVCLADKICSTYETLVRSNPFPC</sequence>
<proteinExistence type="predicted"/>
<comment type="caution">
    <text evidence="1">The sequence shown here is derived from an EMBL/GenBank/DDBJ whole genome shotgun (WGS) entry which is preliminary data.</text>
</comment>
<dbReference type="AlphaFoldDB" id="A0A3R8KW50"/>
<organism evidence="1 2">
    <name type="scientific">Schaedlerella arabinosiphila</name>
    <dbReference type="NCBI Taxonomy" id="2044587"/>
    <lineage>
        <taxon>Bacteria</taxon>
        <taxon>Bacillati</taxon>
        <taxon>Bacillota</taxon>
        <taxon>Clostridia</taxon>
        <taxon>Lachnospirales</taxon>
        <taxon>Lachnospiraceae</taxon>
        <taxon>Schaedlerella</taxon>
    </lineage>
</organism>
<keyword evidence="2" id="KW-1185">Reference proteome</keyword>
<protein>
    <submittedName>
        <fullName evidence="1">HD family phosphohydrolase</fullName>
    </submittedName>
</protein>
<name>A0A3R8KW50_9FIRM</name>
<dbReference type="SUPFAM" id="SSF109604">
    <property type="entry name" value="HD-domain/PDEase-like"/>
    <property type="match status" value="1"/>
</dbReference>
<evidence type="ECO:0000313" key="1">
    <source>
        <dbReference type="EMBL" id="RRK31074.1"/>
    </source>
</evidence>
<keyword evidence="1" id="KW-0378">Hydrolase</keyword>
<dbReference type="Gene3D" id="1.10.3210.10">
    <property type="entry name" value="Hypothetical protein af1432"/>
    <property type="match status" value="1"/>
</dbReference>
<reference evidence="1" key="1">
    <citation type="submission" date="2018-10" db="EMBL/GenBank/DDBJ databases">
        <title>Schaedlerella arabinophila gen. nov. sp. nov., isolated from the mouse intestinal tract and comparative analysis with the genome of the closely related altered Schaedler flora strain ASF502.</title>
        <authorList>
            <person name="Miyake S."/>
            <person name="Soh M."/>
            <person name="Seedorf H."/>
        </authorList>
    </citation>
    <scope>NUCLEOTIDE SEQUENCE [LARGE SCALE GENOMIC DNA]</scope>
    <source>
        <strain evidence="1">DSM 106076</strain>
    </source>
</reference>
<evidence type="ECO:0000313" key="2">
    <source>
        <dbReference type="Proteomes" id="UP000274920"/>
    </source>
</evidence>
<dbReference type="EMBL" id="RHJS01000002">
    <property type="protein sequence ID" value="RRK31074.1"/>
    <property type="molecule type" value="Genomic_DNA"/>
</dbReference>
<accession>A0A3R8KW50</accession>